<dbReference type="OrthoDB" id="9803238at2"/>
<evidence type="ECO:0000313" key="5">
    <source>
        <dbReference type="Proteomes" id="UP000292209"/>
    </source>
</evidence>
<feature type="coiled-coil region" evidence="2">
    <location>
        <begin position="241"/>
        <end position="268"/>
    </location>
</feature>
<keyword evidence="1" id="KW-0413">Isomerase</keyword>
<reference evidence="4 5" key="1">
    <citation type="submission" date="2019-02" db="EMBL/GenBank/DDBJ databases">
        <title>Genomic Encyclopedia of Archaeal and Bacterial Type Strains, Phase II (KMG-II): from individual species to whole genera.</title>
        <authorList>
            <person name="Goeker M."/>
        </authorList>
    </citation>
    <scope>NUCLEOTIDE SEQUENCE [LARGE SCALE GENOMIC DNA]</scope>
    <source>
        <strain evidence="4 5">DSM 21411</strain>
    </source>
</reference>
<evidence type="ECO:0000256" key="1">
    <source>
        <dbReference type="RuleBase" id="RU003513"/>
    </source>
</evidence>
<feature type="domain" description="UDP-N-acetylglucosamine 2-epimerase" evidence="3">
    <location>
        <begin position="25"/>
        <end position="355"/>
    </location>
</feature>
<dbReference type="PANTHER" id="PTHR43174">
    <property type="entry name" value="UDP-N-ACETYLGLUCOSAMINE 2-EPIMERASE"/>
    <property type="match status" value="1"/>
</dbReference>
<evidence type="ECO:0000313" key="4">
    <source>
        <dbReference type="EMBL" id="RZS98463.1"/>
    </source>
</evidence>
<dbReference type="RefSeq" id="WP_130277158.1">
    <property type="nucleotide sequence ID" value="NZ_SGXG01000001.1"/>
</dbReference>
<gene>
    <name evidence="4" type="ORF">BC751_4118</name>
</gene>
<name>A0A4Q7PDI0_9BACT</name>
<dbReference type="AlphaFoldDB" id="A0A4Q7PDI0"/>
<proteinExistence type="inferred from homology"/>
<accession>A0A4Q7PDI0</accession>
<sequence length="416" mass="47309">MNRLRVMTVVGTRPEIIRLSRVMAALDASPAIEHITVHTGQNYDYELNEVFYEDLGVRKPDYFLNAAGATATATVGQILINIDPILEEVKPDAFLVLGDTNSCLCAIPAKKRHIPIFHMEAGNRCFDQRVPEETNRKIVDHISDINLTYSDIAREYLLREGLPADRIIKTGSPMYEVLNHYMPKIQASDVLERMGLEQGKYFVVSAHREENISNDKNFFGLLESLNQIAERFGYPIIVSTHPRTRKRLEELKNQVEEDKTKDKRQKIKVGELHTLIQWQKPMGFSDYNCLQINAFAVLSDSGTISEESSILNFRALNIREAHERPEAMEEASVMMVGLNPERILQGLAQLELQSIGERNNSNGNAKSSDESLITNHQSPITTFRPVADYSMPNVSQKMVRIILSYTNYIKRVVWSE</sequence>
<evidence type="ECO:0000259" key="3">
    <source>
        <dbReference type="Pfam" id="PF02350"/>
    </source>
</evidence>
<dbReference type="PANTHER" id="PTHR43174:SF1">
    <property type="entry name" value="UDP-N-ACETYLGLUCOSAMINE 2-EPIMERASE"/>
    <property type="match status" value="1"/>
</dbReference>
<comment type="similarity">
    <text evidence="1">Belongs to the UDP-N-acetylglucosamine 2-epimerase family.</text>
</comment>
<dbReference type="InterPro" id="IPR029767">
    <property type="entry name" value="WecB-like"/>
</dbReference>
<organism evidence="4 5">
    <name type="scientific">Cecembia calidifontis</name>
    <dbReference type="NCBI Taxonomy" id="1187080"/>
    <lineage>
        <taxon>Bacteria</taxon>
        <taxon>Pseudomonadati</taxon>
        <taxon>Bacteroidota</taxon>
        <taxon>Cytophagia</taxon>
        <taxon>Cytophagales</taxon>
        <taxon>Cyclobacteriaceae</taxon>
        <taxon>Cecembia</taxon>
    </lineage>
</organism>
<comment type="caution">
    <text evidence="4">The sequence shown here is derived from an EMBL/GenBank/DDBJ whole genome shotgun (WGS) entry which is preliminary data.</text>
</comment>
<dbReference type="NCBIfam" id="TIGR00236">
    <property type="entry name" value="wecB"/>
    <property type="match status" value="1"/>
</dbReference>
<dbReference type="Proteomes" id="UP000292209">
    <property type="component" value="Unassembled WGS sequence"/>
</dbReference>
<dbReference type="Pfam" id="PF02350">
    <property type="entry name" value="Epimerase_2"/>
    <property type="match status" value="1"/>
</dbReference>
<dbReference type="SUPFAM" id="SSF53756">
    <property type="entry name" value="UDP-Glycosyltransferase/glycogen phosphorylase"/>
    <property type="match status" value="1"/>
</dbReference>
<dbReference type="CDD" id="cd03786">
    <property type="entry name" value="GTB_UDP-GlcNAc_2-Epimerase"/>
    <property type="match status" value="1"/>
</dbReference>
<dbReference type="EMBL" id="SGXG01000001">
    <property type="protein sequence ID" value="RZS98463.1"/>
    <property type="molecule type" value="Genomic_DNA"/>
</dbReference>
<keyword evidence="5" id="KW-1185">Reference proteome</keyword>
<dbReference type="InterPro" id="IPR003331">
    <property type="entry name" value="UDP_GlcNAc_Epimerase_2_dom"/>
</dbReference>
<dbReference type="Gene3D" id="3.40.50.2000">
    <property type="entry name" value="Glycogen Phosphorylase B"/>
    <property type="match status" value="2"/>
</dbReference>
<keyword evidence="2" id="KW-0175">Coiled coil</keyword>
<dbReference type="GO" id="GO:0016853">
    <property type="term" value="F:isomerase activity"/>
    <property type="evidence" value="ECO:0007669"/>
    <property type="project" value="UniProtKB-KW"/>
</dbReference>
<protein>
    <submittedName>
        <fullName evidence="4">UDP-N-acetylglucosamine 2-epimerase (Non-hydrolysing)</fullName>
    </submittedName>
</protein>
<evidence type="ECO:0000256" key="2">
    <source>
        <dbReference type="SAM" id="Coils"/>
    </source>
</evidence>